<protein>
    <recommendedName>
        <fullName evidence="3">DUF3887 domain-containing protein</fullName>
    </recommendedName>
</protein>
<evidence type="ECO:0000313" key="1">
    <source>
        <dbReference type="EMBL" id="RCH56763.1"/>
    </source>
</evidence>
<dbReference type="EMBL" id="QGDC01000001">
    <property type="protein sequence ID" value="RCH56763.1"/>
    <property type="molecule type" value="Genomic_DNA"/>
</dbReference>
<comment type="caution">
    <text evidence="1">The sequence shown here is derived from an EMBL/GenBank/DDBJ whole genome shotgun (WGS) entry which is preliminary data.</text>
</comment>
<proteinExistence type="predicted"/>
<dbReference type="Proteomes" id="UP000253209">
    <property type="component" value="Unassembled WGS sequence"/>
</dbReference>
<sequence>MVASIFCTSVLAQTKKDTTTATAKAPVIAVTPLIEKFFRDYKESSNAAVQNIFTSNPNMDASKFTELVSQMDKARELVGKYQGKELIVQKKAGNSLVVYSYLVKHDLQPLRYTFMFYKPKNDWMIYRLYFDDKVESELQDATKL</sequence>
<evidence type="ECO:0008006" key="3">
    <source>
        <dbReference type="Google" id="ProtNLM"/>
    </source>
</evidence>
<gene>
    <name evidence="1" type="ORF">DJ568_02595</name>
</gene>
<evidence type="ECO:0000313" key="2">
    <source>
        <dbReference type="Proteomes" id="UP000253209"/>
    </source>
</evidence>
<reference evidence="1 2" key="1">
    <citation type="submission" date="2018-05" db="EMBL/GenBank/DDBJ databases">
        <title>Mucilaginibacter hurinus sp. nov., isolated from briquette warehouse soil.</title>
        <authorList>
            <person name="Choi L."/>
        </authorList>
    </citation>
    <scope>NUCLEOTIDE SEQUENCE [LARGE SCALE GENOMIC DNA]</scope>
    <source>
        <strain evidence="1 2">ZR32</strain>
    </source>
</reference>
<name>A0A367GVR5_9SPHI</name>
<dbReference type="AlphaFoldDB" id="A0A367GVR5"/>
<keyword evidence="2" id="KW-1185">Reference proteome</keyword>
<accession>A0A367GVR5</accession>
<organism evidence="1 2">
    <name type="scientific">Mucilaginibacter hurinus</name>
    <dbReference type="NCBI Taxonomy" id="2201324"/>
    <lineage>
        <taxon>Bacteria</taxon>
        <taxon>Pseudomonadati</taxon>
        <taxon>Bacteroidota</taxon>
        <taxon>Sphingobacteriia</taxon>
        <taxon>Sphingobacteriales</taxon>
        <taxon>Sphingobacteriaceae</taxon>
        <taxon>Mucilaginibacter</taxon>
    </lineage>
</organism>